<evidence type="ECO:0000256" key="12">
    <source>
        <dbReference type="ARBA" id="ARBA00045850"/>
    </source>
</evidence>
<protein>
    <recommendedName>
        <fullName evidence="5">Putative nuclease HARBI1</fullName>
    </recommendedName>
    <alternativeName>
        <fullName evidence="11">Harbinger transposase-derived nuclease</fullName>
    </alternativeName>
</protein>
<dbReference type="InterPro" id="IPR026103">
    <property type="entry name" value="HARBI1_animal"/>
</dbReference>
<dbReference type="Proteomes" id="UP001217089">
    <property type="component" value="Unassembled WGS sequence"/>
</dbReference>
<evidence type="ECO:0000256" key="6">
    <source>
        <dbReference type="ARBA" id="ARBA00022490"/>
    </source>
</evidence>
<comment type="caution">
    <text evidence="14">The sequence shown here is derived from an EMBL/GenBank/DDBJ whole genome shotgun (WGS) entry which is preliminary data.</text>
</comment>
<evidence type="ECO:0000256" key="4">
    <source>
        <dbReference type="ARBA" id="ARBA00006958"/>
    </source>
</evidence>
<keyword evidence="15" id="KW-1185">Reference proteome</keyword>
<dbReference type="EMBL" id="JARBDR010000793">
    <property type="protein sequence ID" value="KAJ8307488.1"/>
    <property type="molecule type" value="Genomic_DNA"/>
</dbReference>
<comment type="function">
    <text evidence="12">Transposase-derived protein that may have nuclease activity. Does not have transposase activity.</text>
</comment>
<evidence type="ECO:0000256" key="8">
    <source>
        <dbReference type="ARBA" id="ARBA00022723"/>
    </source>
</evidence>
<keyword evidence="6" id="KW-0963">Cytoplasm</keyword>
<keyword evidence="8" id="KW-0479">Metal-binding</keyword>
<evidence type="ECO:0000256" key="2">
    <source>
        <dbReference type="ARBA" id="ARBA00004123"/>
    </source>
</evidence>
<evidence type="ECO:0000259" key="13">
    <source>
        <dbReference type="Pfam" id="PF13359"/>
    </source>
</evidence>
<dbReference type="InterPro" id="IPR027806">
    <property type="entry name" value="HARBI1_dom"/>
</dbReference>
<proteinExistence type="inferred from homology"/>
<dbReference type="PANTHER" id="PTHR22930">
    <property type="match status" value="1"/>
</dbReference>
<reference evidence="14 15" key="1">
    <citation type="submission" date="2022-12" db="EMBL/GenBank/DDBJ databases">
        <title>Chromosome-level genome of Tegillarca granosa.</title>
        <authorList>
            <person name="Kim J."/>
        </authorList>
    </citation>
    <scope>NUCLEOTIDE SEQUENCE [LARGE SCALE GENOMIC DNA]</scope>
    <source>
        <strain evidence="14">Teg-2019</strain>
        <tissue evidence="14">Adductor muscle</tissue>
    </source>
</reference>
<keyword evidence="7" id="KW-0540">Nuclease</keyword>
<keyword evidence="9" id="KW-0378">Hydrolase</keyword>
<dbReference type="PANTHER" id="PTHR22930:SF267">
    <property type="entry name" value="NUCLEASE HARBI1-RELATED"/>
    <property type="match status" value="1"/>
</dbReference>
<evidence type="ECO:0000256" key="1">
    <source>
        <dbReference type="ARBA" id="ARBA00001968"/>
    </source>
</evidence>
<sequence>MATVLRLLERLEDMEHNRNVRRVFVDRQNPLECLGDEEIFVRYRFCSKTIFYITDLVSDRLMHPTRRSLPLTPLLQVLVFLRFLASGAFHLLIADSVNISKATADRCIRRVGEAISSLAGQFIVFPTGNGIMQRKSGFYAVAGFPNVIGCIDGTQVRITKPKFHEKDFVNRKGFHSLNVQVSIYQHELDKLANIYNKPFNCLGEYNGMLLGDSGYACKPYLMTPYYTTDEACKERYNTALCRTRVLIEQTFGILKRRFASLHFGLRTNPERACIYVIDAVILHNIGILQKDVVRIDPLEDTIANDPIYHVDNDSVGKCTFIWAANAYPLDICLII</sequence>
<evidence type="ECO:0000256" key="10">
    <source>
        <dbReference type="ARBA" id="ARBA00023242"/>
    </source>
</evidence>
<evidence type="ECO:0000313" key="15">
    <source>
        <dbReference type="Proteomes" id="UP001217089"/>
    </source>
</evidence>
<evidence type="ECO:0000256" key="11">
    <source>
        <dbReference type="ARBA" id="ARBA00030126"/>
    </source>
</evidence>
<dbReference type="Pfam" id="PF13359">
    <property type="entry name" value="DDE_Tnp_4"/>
    <property type="match status" value="1"/>
</dbReference>
<dbReference type="PRINTS" id="PR02086">
    <property type="entry name" value="PUTNUCHARBI1"/>
</dbReference>
<gene>
    <name evidence="14" type="ORF">KUTeg_015572</name>
</gene>
<feature type="domain" description="DDE Tnp4" evidence="13">
    <location>
        <begin position="207"/>
        <end position="284"/>
    </location>
</feature>
<dbReference type="InterPro" id="IPR045249">
    <property type="entry name" value="HARBI1-like"/>
</dbReference>
<evidence type="ECO:0000256" key="5">
    <source>
        <dbReference type="ARBA" id="ARBA00015519"/>
    </source>
</evidence>
<comment type="similarity">
    <text evidence="4">Belongs to the HARBI1 family.</text>
</comment>
<evidence type="ECO:0000256" key="9">
    <source>
        <dbReference type="ARBA" id="ARBA00022801"/>
    </source>
</evidence>
<comment type="subcellular location">
    <subcellularLocation>
        <location evidence="3">Cytoplasm</location>
    </subcellularLocation>
    <subcellularLocation>
        <location evidence="2">Nucleus</location>
    </subcellularLocation>
</comment>
<name>A0ABQ9EQJ1_TEGGR</name>
<organism evidence="14 15">
    <name type="scientific">Tegillarca granosa</name>
    <name type="common">Malaysian cockle</name>
    <name type="synonym">Anadara granosa</name>
    <dbReference type="NCBI Taxonomy" id="220873"/>
    <lineage>
        <taxon>Eukaryota</taxon>
        <taxon>Metazoa</taxon>
        <taxon>Spiralia</taxon>
        <taxon>Lophotrochozoa</taxon>
        <taxon>Mollusca</taxon>
        <taxon>Bivalvia</taxon>
        <taxon>Autobranchia</taxon>
        <taxon>Pteriomorphia</taxon>
        <taxon>Arcoida</taxon>
        <taxon>Arcoidea</taxon>
        <taxon>Arcidae</taxon>
        <taxon>Tegillarca</taxon>
    </lineage>
</organism>
<evidence type="ECO:0000256" key="7">
    <source>
        <dbReference type="ARBA" id="ARBA00022722"/>
    </source>
</evidence>
<accession>A0ABQ9EQJ1</accession>
<evidence type="ECO:0000313" key="14">
    <source>
        <dbReference type="EMBL" id="KAJ8307488.1"/>
    </source>
</evidence>
<keyword evidence="10" id="KW-0539">Nucleus</keyword>
<evidence type="ECO:0000256" key="3">
    <source>
        <dbReference type="ARBA" id="ARBA00004496"/>
    </source>
</evidence>
<comment type="cofactor">
    <cofactor evidence="1">
        <name>a divalent metal cation</name>
        <dbReference type="ChEBI" id="CHEBI:60240"/>
    </cofactor>
</comment>